<proteinExistence type="predicted"/>
<name>A0A942UZ11_9FIRM</name>
<protein>
    <submittedName>
        <fullName evidence="1">Uncharacterized protein</fullName>
    </submittedName>
</protein>
<accession>A0A942UZ11</accession>
<comment type="caution">
    <text evidence="1">The sequence shown here is derived from an EMBL/GenBank/DDBJ whole genome shotgun (WGS) entry which is preliminary data.</text>
</comment>
<evidence type="ECO:0000313" key="1">
    <source>
        <dbReference type="EMBL" id="MBS4539419.1"/>
    </source>
</evidence>
<dbReference type="Proteomes" id="UP000724672">
    <property type="component" value="Unassembled WGS sequence"/>
</dbReference>
<organism evidence="1 2">
    <name type="scientific">Anaeromonas frigoriresistens</name>
    <dbReference type="NCBI Taxonomy" id="2683708"/>
    <lineage>
        <taxon>Bacteria</taxon>
        <taxon>Bacillati</taxon>
        <taxon>Bacillota</taxon>
        <taxon>Tissierellia</taxon>
        <taxon>Tissierellales</taxon>
        <taxon>Thermohalobacteraceae</taxon>
        <taxon>Anaeromonas</taxon>
    </lineage>
</organism>
<dbReference type="RefSeq" id="WP_203367339.1">
    <property type="nucleotide sequence ID" value="NZ_WSFT01000050.1"/>
</dbReference>
<dbReference type="AlphaFoldDB" id="A0A942UZ11"/>
<dbReference type="EMBL" id="WSFT01000050">
    <property type="protein sequence ID" value="MBS4539419.1"/>
    <property type="molecule type" value="Genomic_DNA"/>
</dbReference>
<evidence type="ECO:0000313" key="2">
    <source>
        <dbReference type="Proteomes" id="UP000724672"/>
    </source>
</evidence>
<reference evidence="1" key="1">
    <citation type="submission" date="2019-12" db="EMBL/GenBank/DDBJ databases">
        <title>Clostridiaceae gen. nov. sp. nov., isolated from sediment in Xinjiang, China.</title>
        <authorList>
            <person name="Zhang R."/>
        </authorList>
    </citation>
    <scope>NUCLEOTIDE SEQUENCE</scope>
    <source>
        <strain evidence="1">D2Q-11</strain>
    </source>
</reference>
<gene>
    <name evidence="1" type="ORF">GOQ27_13160</name>
</gene>
<keyword evidence="2" id="KW-1185">Reference proteome</keyword>
<sequence length="54" mass="6486">MKKCRYPAKYTVDIVKFPLVILLDPMNYTRSNFGTSRMMYMRSNWIKGNCLIYI</sequence>